<dbReference type="AlphaFoldDB" id="A0A8H4RE43"/>
<dbReference type="Proteomes" id="UP000566819">
    <property type="component" value="Unassembled WGS sequence"/>
</dbReference>
<evidence type="ECO:0000313" key="3">
    <source>
        <dbReference type="Proteomes" id="UP000566819"/>
    </source>
</evidence>
<dbReference type="EMBL" id="JAAMPI010000901">
    <property type="protein sequence ID" value="KAF4627848.1"/>
    <property type="molecule type" value="Genomic_DNA"/>
</dbReference>
<feature type="region of interest" description="Disordered" evidence="1">
    <location>
        <begin position="1"/>
        <end position="31"/>
    </location>
</feature>
<dbReference type="SUPFAM" id="SSF54768">
    <property type="entry name" value="dsRNA-binding domain-like"/>
    <property type="match status" value="1"/>
</dbReference>
<evidence type="ECO:0000256" key="1">
    <source>
        <dbReference type="SAM" id="MobiDB-lite"/>
    </source>
</evidence>
<keyword evidence="3" id="KW-1185">Reference proteome</keyword>
<comment type="caution">
    <text evidence="2">The sequence shown here is derived from an EMBL/GenBank/DDBJ whole genome shotgun (WGS) entry which is preliminary data.</text>
</comment>
<reference evidence="2 3" key="1">
    <citation type="submission" date="2020-03" db="EMBL/GenBank/DDBJ databases">
        <title>Draft Genome Sequence of Cudoniella acicularis.</title>
        <authorList>
            <person name="Buettner E."/>
            <person name="Kellner H."/>
        </authorList>
    </citation>
    <scope>NUCLEOTIDE SEQUENCE [LARGE SCALE GENOMIC DNA]</scope>
    <source>
        <strain evidence="2 3">DSM 108380</strain>
    </source>
</reference>
<protein>
    <recommendedName>
        <fullName evidence="4">DRBM domain-containing protein</fullName>
    </recommendedName>
</protein>
<organism evidence="2 3">
    <name type="scientific">Cudoniella acicularis</name>
    <dbReference type="NCBI Taxonomy" id="354080"/>
    <lineage>
        <taxon>Eukaryota</taxon>
        <taxon>Fungi</taxon>
        <taxon>Dikarya</taxon>
        <taxon>Ascomycota</taxon>
        <taxon>Pezizomycotina</taxon>
        <taxon>Leotiomycetes</taxon>
        <taxon>Helotiales</taxon>
        <taxon>Tricladiaceae</taxon>
        <taxon>Cudoniella</taxon>
    </lineage>
</organism>
<proteinExistence type="predicted"/>
<evidence type="ECO:0000313" key="2">
    <source>
        <dbReference type="EMBL" id="KAF4627848.1"/>
    </source>
</evidence>
<dbReference type="Gene3D" id="3.30.160.20">
    <property type="match status" value="1"/>
</dbReference>
<gene>
    <name evidence="2" type="ORF">G7Y89_g10307</name>
</gene>
<name>A0A8H4RE43_9HELO</name>
<accession>A0A8H4RE43</accession>
<sequence length="297" mass="33240">MDSAMESTSTEGPHQVQMVNIEDFDREQDAADAALRAREPQPKVQAKLKKHKVIDVEAITAEAKALEEIGTTNWVGKINEYRSVNPKPDGLTFTEISVDQKPPRFKCIVKISETPDEFGDNVSFSNKKLAKHFASKKAIDYLIENNYMPSDGSVKFRKAPVEPVSAKGASFKSPTFASQVPDLCAKLGFDVPTYEITRSSPNGTSMYDGYAHFGGDPRIVGRVGEFKDVYGQRKLKEMIAEELVTFLKNIEKHRREEHEAEEKKRKRLSADSVHEDITAQAAKVVKAEKPRAADFFD</sequence>
<feature type="compositionally biased region" description="Polar residues" evidence="1">
    <location>
        <begin position="1"/>
        <end position="12"/>
    </location>
</feature>
<evidence type="ECO:0008006" key="4">
    <source>
        <dbReference type="Google" id="ProtNLM"/>
    </source>
</evidence>
<dbReference type="OrthoDB" id="5222339at2759"/>